<dbReference type="Proteomes" id="UP000887023">
    <property type="component" value="Chromosome"/>
</dbReference>
<sequence>MQSPYRLIIWGPGDMGGRALRLALDSPLFEVVGVKVVSPHKHGVDIGTLVGLPPVGIAATTDKAEILALDADCVVHTPTTPALLQGADEDVIDLLASGKNVVSGASYHNASMPKWLSESEPALDVLRAVSEMKVTGDVFGNREKAALAGLRLAMTALDSPPGRPLRPMAGVVAERLLDRVLPRRASGERLQAACLAGGASLHGTGLHPGLMVEQVLLRLAGLVDEVRAVRFLEVGDLSAAPDGMWGGLAGLGFGTPLSAVDSNHAIALLQHFYFDDVIGNVAHHLWGIEPDQIRVERLVYPVPARVAIAAGGTVIEPGTVGAIHMTYRGYVGDRLLMTNEECWHVGAGNAHLGPDHPNSLAGGHRFTVDGPTRIEVDSAADDLGSGVEWSAVTDISVNAILGVIPAVCAAPPGVLRPNLSPRYRLEEV</sequence>
<dbReference type="CDD" id="cd24146">
    <property type="entry name" value="nat-AmDH_N_like"/>
    <property type="match status" value="1"/>
</dbReference>
<keyword evidence="2" id="KW-1185">Reference proteome</keyword>
<reference evidence="1" key="1">
    <citation type="submission" date="2021-07" db="EMBL/GenBank/DDBJ databases">
        <title>Candidatus Kaistella beijingensis sp. nov. isolated from a municipal wastewater treatment plant is involved in sludge foaming.</title>
        <authorList>
            <person name="Song Y."/>
            <person name="Liu S.-J."/>
        </authorList>
    </citation>
    <scope>NUCLEOTIDE SEQUENCE</scope>
    <source>
        <strain evidence="1">DSM 43998</strain>
    </source>
</reference>
<name>A0ABX8S9Q1_9ACTN</name>
<accession>A0ABX8S9Q1</accession>
<dbReference type="RefSeq" id="WP_157079967.1">
    <property type="nucleotide sequence ID" value="NZ_CBCRUZ010000010.1"/>
</dbReference>
<evidence type="ECO:0000313" key="1">
    <source>
        <dbReference type="EMBL" id="QXQ14031.1"/>
    </source>
</evidence>
<proteinExistence type="predicted"/>
<evidence type="ECO:0008006" key="3">
    <source>
        <dbReference type="Google" id="ProtNLM"/>
    </source>
</evidence>
<protein>
    <recommendedName>
        <fullName evidence="3">Dihydrodipicolinate reductase</fullName>
    </recommendedName>
</protein>
<dbReference type="EMBL" id="CP079105">
    <property type="protein sequence ID" value="QXQ14031.1"/>
    <property type="molecule type" value="Genomic_DNA"/>
</dbReference>
<organism evidence="1 2">
    <name type="scientific">Skermania pinensis</name>
    <dbReference type="NCBI Taxonomy" id="39122"/>
    <lineage>
        <taxon>Bacteria</taxon>
        <taxon>Bacillati</taxon>
        <taxon>Actinomycetota</taxon>
        <taxon>Actinomycetes</taxon>
        <taxon>Mycobacteriales</taxon>
        <taxon>Gordoniaceae</taxon>
        <taxon>Skermania</taxon>
    </lineage>
</organism>
<dbReference type="Gene3D" id="3.40.50.720">
    <property type="entry name" value="NAD(P)-binding Rossmann-like Domain"/>
    <property type="match status" value="1"/>
</dbReference>
<gene>
    <name evidence="1" type="ORF">KV203_00740</name>
</gene>
<dbReference type="InterPro" id="IPR036291">
    <property type="entry name" value="NAD(P)-bd_dom_sf"/>
</dbReference>
<dbReference type="SUPFAM" id="SSF51735">
    <property type="entry name" value="NAD(P)-binding Rossmann-fold domains"/>
    <property type="match status" value="1"/>
</dbReference>
<evidence type="ECO:0000313" key="2">
    <source>
        <dbReference type="Proteomes" id="UP000887023"/>
    </source>
</evidence>